<feature type="transmembrane region" description="Helical" evidence="6">
    <location>
        <begin position="131"/>
        <end position="150"/>
    </location>
</feature>
<keyword evidence="5 6" id="KW-0472">Membrane</keyword>
<dbReference type="PANTHER" id="PTHR11119">
    <property type="entry name" value="XANTHINE-URACIL / VITAMIN C PERMEASE FAMILY MEMBER"/>
    <property type="match status" value="1"/>
</dbReference>
<keyword evidence="3 6" id="KW-0812">Transmembrane</keyword>
<evidence type="ECO:0000256" key="2">
    <source>
        <dbReference type="ARBA" id="ARBA00008821"/>
    </source>
</evidence>
<organism evidence="7 8">
    <name type="scientific">Tegillarca granosa</name>
    <name type="common">Malaysian cockle</name>
    <name type="synonym">Anadara granosa</name>
    <dbReference type="NCBI Taxonomy" id="220873"/>
    <lineage>
        <taxon>Eukaryota</taxon>
        <taxon>Metazoa</taxon>
        <taxon>Spiralia</taxon>
        <taxon>Lophotrochozoa</taxon>
        <taxon>Mollusca</taxon>
        <taxon>Bivalvia</taxon>
        <taxon>Autobranchia</taxon>
        <taxon>Pteriomorphia</taxon>
        <taxon>Arcoida</taxon>
        <taxon>Arcoidea</taxon>
        <taxon>Arcidae</taxon>
        <taxon>Tegillarca</taxon>
    </lineage>
</organism>
<proteinExistence type="inferred from homology"/>
<keyword evidence="4 6" id="KW-1133">Transmembrane helix</keyword>
<dbReference type="Proteomes" id="UP001217089">
    <property type="component" value="Unassembled WGS sequence"/>
</dbReference>
<protein>
    <submittedName>
        <fullName evidence="7">Uncharacterized protein</fullName>
    </submittedName>
</protein>
<dbReference type="InterPro" id="IPR006043">
    <property type="entry name" value="NCS2"/>
</dbReference>
<dbReference type="Pfam" id="PF00860">
    <property type="entry name" value="Xan_ur_permease"/>
    <property type="match status" value="1"/>
</dbReference>
<dbReference type="EMBL" id="JARBDR010000496">
    <property type="protein sequence ID" value="KAJ8311674.1"/>
    <property type="molecule type" value="Genomic_DNA"/>
</dbReference>
<feature type="transmembrane region" description="Helical" evidence="6">
    <location>
        <begin position="6"/>
        <end position="32"/>
    </location>
</feature>
<evidence type="ECO:0000256" key="4">
    <source>
        <dbReference type="ARBA" id="ARBA00022989"/>
    </source>
</evidence>
<accession>A0ABQ9F2N5</accession>
<evidence type="ECO:0000313" key="8">
    <source>
        <dbReference type="Proteomes" id="UP001217089"/>
    </source>
</evidence>
<feature type="transmembrane region" description="Helical" evidence="6">
    <location>
        <begin position="104"/>
        <end position="125"/>
    </location>
</feature>
<evidence type="ECO:0000313" key="7">
    <source>
        <dbReference type="EMBL" id="KAJ8311674.1"/>
    </source>
</evidence>
<evidence type="ECO:0000256" key="5">
    <source>
        <dbReference type="ARBA" id="ARBA00023136"/>
    </source>
</evidence>
<evidence type="ECO:0000256" key="3">
    <source>
        <dbReference type="ARBA" id="ARBA00022692"/>
    </source>
</evidence>
<reference evidence="7 8" key="1">
    <citation type="submission" date="2022-12" db="EMBL/GenBank/DDBJ databases">
        <title>Chromosome-level genome of Tegillarca granosa.</title>
        <authorList>
            <person name="Kim J."/>
        </authorList>
    </citation>
    <scope>NUCLEOTIDE SEQUENCE [LARGE SCALE GENOMIC DNA]</scope>
    <source>
        <strain evidence="7">Teg-2019</strain>
        <tissue evidence="7">Adductor muscle</tissue>
    </source>
</reference>
<keyword evidence="8" id="KW-1185">Reference proteome</keyword>
<sequence length="190" mass="20017">MSQDFVFLYLGQFGVPSFNTGAFIGFLASVVASSLESVGDYHAASSVCKEKDPPKHAINRGIMVEGFMGMVSGLFGSGHATTSYSANISVLGLTEVIHIASRRVLILAGFISIILAVVGKFGAVLTMVPDPALGAAVLITFGNLTALGIFSLKKINFRSSRNLSVFGTSIYIAVVVPEWLRDNPNAINTG</sequence>
<gene>
    <name evidence="7" type="ORF">KUTeg_011029</name>
</gene>
<name>A0ABQ9F2N5_TEGGR</name>
<feature type="transmembrane region" description="Helical" evidence="6">
    <location>
        <begin position="162"/>
        <end position="180"/>
    </location>
</feature>
<comment type="caution">
    <text evidence="7">The sequence shown here is derived from an EMBL/GenBank/DDBJ whole genome shotgun (WGS) entry which is preliminary data.</text>
</comment>
<evidence type="ECO:0000256" key="1">
    <source>
        <dbReference type="ARBA" id="ARBA00004141"/>
    </source>
</evidence>
<comment type="subcellular location">
    <subcellularLocation>
        <location evidence="1">Membrane</location>
        <topology evidence="1">Multi-pass membrane protein</topology>
    </subcellularLocation>
</comment>
<evidence type="ECO:0000256" key="6">
    <source>
        <dbReference type="SAM" id="Phobius"/>
    </source>
</evidence>
<comment type="similarity">
    <text evidence="2">Belongs to the nucleobase:cation symporter-2 (NCS2) (TC 2.A.40) family.</text>
</comment>